<feature type="region of interest" description="Disordered" evidence="10">
    <location>
        <begin position="1530"/>
        <end position="1551"/>
    </location>
</feature>
<evidence type="ECO:0000256" key="2">
    <source>
        <dbReference type="ARBA" id="ARBA00022490"/>
    </source>
</evidence>
<accession>A0A3R6VF79</accession>
<dbReference type="InterPro" id="IPR017861">
    <property type="entry name" value="KAE1/TsaD"/>
</dbReference>
<feature type="coiled-coil region" evidence="9">
    <location>
        <begin position="999"/>
        <end position="1026"/>
    </location>
</feature>
<evidence type="ECO:0000256" key="6">
    <source>
        <dbReference type="ARBA" id="ARBA00023004"/>
    </source>
</evidence>
<evidence type="ECO:0000313" key="12">
    <source>
        <dbReference type="EMBL" id="RHY33049.1"/>
    </source>
</evidence>
<proteinExistence type="predicted"/>
<evidence type="ECO:0000256" key="1">
    <source>
        <dbReference type="ARBA" id="ARBA00012156"/>
    </source>
</evidence>
<evidence type="ECO:0000256" key="5">
    <source>
        <dbReference type="ARBA" id="ARBA00022723"/>
    </source>
</evidence>
<dbReference type="SMART" id="SM00015">
    <property type="entry name" value="IQ"/>
    <property type="match status" value="6"/>
</dbReference>
<evidence type="ECO:0000256" key="4">
    <source>
        <dbReference type="ARBA" id="ARBA00022694"/>
    </source>
</evidence>
<feature type="region of interest" description="Disordered" evidence="10">
    <location>
        <begin position="968"/>
        <end position="991"/>
    </location>
</feature>
<feature type="coiled-coil region" evidence="9">
    <location>
        <begin position="799"/>
        <end position="826"/>
    </location>
</feature>
<dbReference type="FunFam" id="3.30.420.40:FF:000037">
    <property type="entry name" value="Probable tRNA N6-adenosine threonylcarbamoyltransferase"/>
    <property type="match status" value="1"/>
</dbReference>
<name>A0A3R6VF79_9STRA</name>
<dbReference type="VEuPathDB" id="FungiDB:H310_00796"/>
<dbReference type="Gene3D" id="1.25.40.10">
    <property type="entry name" value="Tetratricopeptide repeat domain"/>
    <property type="match status" value="1"/>
</dbReference>
<dbReference type="EMBL" id="QUSY01000097">
    <property type="protein sequence ID" value="RHY33049.1"/>
    <property type="molecule type" value="Genomic_DNA"/>
</dbReference>
<gene>
    <name evidence="12" type="ORF">DYB32_001930</name>
</gene>
<dbReference type="EC" id="2.3.1.234" evidence="1"/>
<evidence type="ECO:0000256" key="3">
    <source>
        <dbReference type="ARBA" id="ARBA00022679"/>
    </source>
</evidence>
<dbReference type="InterPro" id="IPR043129">
    <property type="entry name" value="ATPase_NBD"/>
</dbReference>
<dbReference type="PANTHER" id="PTHR11735">
    <property type="entry name" value="TRNA N6-ADENOSINE THREONYLCARBAMOYLTRANSFERASE"/>
    <property type="match status" value="1"/>
</dbReference>
<feature type="compositionally biased region" description="Polar residues" evidence="10">
    <location>
        <begin position="1099"/>
        <end position="1125"/>
    </location>
</feature>
<keyword evidence="4" id="KW-0819">tRNA processing</keyword>
<reference evidence="12 13" key="1">
    <citation type="submission" date="2018-08" db="EMBL/GenBank/DDBJ databases">
        <title>Aphanomyces genome sequencing and annotation.</title>
        <authorList>
            <person name="Minardi D."/>
            <person name="Oidtmann B."/>
            <person name="Van Der Giezen M."/>
            <person name="Studholme D.J."/>
        </authorList>
    </citation>
    <scope>NUCLEOTIDE SEQUENCE [LARGE SCALE GENOMIC DNA]</scope>
    <source>
        <strain evidence="12 13">NJM0002</strain>
    </source>
</reference>
<dbReference type="InterPro" id="IPR000905">
    <property type="entry name" value="Gcp-like_dom"/>
</dbReference>
<dbReference type="GO" id="GO:0000408">
    <property type="term" value="C:EKC/KEOPS complex"/>
    <property type="evidence" value="ECO:0007669"/>
    <property type="project" value="TreeGrafter"/>
</dbReference>
<keyword evidence="7" id="KW-0012">Acyltransferase</keyword>
<dbReference type="InterPro" id="IPR000048">
    <property type="entry name" value="IQ_motif_EF-hand-BS"/>
</dbReference>
<protein>
    <recommendedName>
        <fullName evidence="1">N(6)-L-threonylcarbamoyladenine synthase</fullName>
        <ecNumber evidence="1">2.3.1.234</ecNumber>
    </recommendedName>
</protein>
<comment type="caution">
    <text evidence="12">The sequence shown here is derived from an EMBL/GenBank/DDBJ whole genome shotgun (WGS) entry which is preliminary data.</text>
</comment>
<keyword evidence="2" id="KW-0963">Cytoplasm</keyword>
<evidence type="ECO:0000259" key="11">
    <source>
        <dbReference type="Pfam" id="PF00814"/>
    </source>
</evidence>
<feature type="region of interest" description="Disordered" evidence="10">
    <location>
        <begin position="1099"/>
        <end position="1129"/>
    </location>
</feature>
<dbReference type="PRINTS" id="PR00789">
    <property type="entry name" value="OSIALOPTASE"/>
</dbReference>
<evidence type="ECO:0000256" key="9">
    <source>
        <dbReference type="SAM" id="Coils"/>
    </source>
</evidence>
<keyword evidence="5" id="KW-0479">Metal-binding</keyword>
<dbReference type="GO" id="GO:0008033">
    <property type="term" value="P:tRNA processing"/>
    <property type="evidence" value="ECO:0007669"/>
    <property type="project" value="UniProtKB-KW"/>
</dbReference>
<evidence type="ECO:0000256" key="10">
    <source>
        <dbReference type="SAM" id="MobiDB-lite"/>
    </source>
</evidence>
<organism evidence="12 13">
    <name type="scientific">Aphanomyces invadans</name>
    <dbReference type="NCBI Taxonomy" id="157072"/>
    <lineage>
        <taxon>Eukaryota</taxon>
        <taxon>Sar</taxon>
        <taxon>Stramenopiles</taxon>
        <taxon>Oomycota</taxon>
        <taxon>Saprolegniomycetes</taxon>
        <taxon>Saprolegniales</taxon>
        <taxon>Verrucalvaceae</taxon>
        <taxon>Aphanomyces</taxon>
    </lineage>
</organism>
<dbReference type="Pfam" id="PF00612">
    <property type="entry name" value="IQ"/>
    <property type="match status" value="5"/>
</dbReference>
<comment type="catalytic activity">
    <reaction evidence="8">
        <text>L-threonylcarbamoyladenylate + adenosine(37) in tRNA = N(6)-L-threonylcarbamoyladenosine(37) in tRNA + AMP + H(+)</text>
        <dbReference type="Rhea" id="RHEA:37059"/>
        <dbReference type="Rhea" id="RHEA-COMP:10162"/>
        <dbReference type="Rhea" id="RHEA-COMP:10163"/>
        <dbReference type="ChEBI" id="CHEBI:15378"/>
        <dbReference type="ChEBI" id="CHEBI:73682"/>
        <dbReference type="ChEBI" id="CHEBI:74411"/>
        <dbReference type="ChEBI" id="CHEBI:74418"/>
        <dbReference type="ChEBI" id="CHEBI:456215"/>
        <dbReference type="EC" id="2.3.1.234"/>
    </reaction>
</comment>
<feature type="domain" description="Gcp-like" evidence="11">
    <location>
        <begin position="40"/>
        <end position="238"/>
    </location>
</feature>
<dbReference type="VEuPathDB" id="FungiDB:H310_00797"/>
<dbReference type="Pfam" id="PF00814">
    <property type="entry name" value="TsaD"/>
    <property type="match status" value="1"/>
</dbReference>
<dbReference type="Gene3D" id="1.20.5.190">
    <property type="match status" value="1"/>
</dbReference>
<keyword evidence="6" id="KW-0408">Iron</keyword>
<feature type="region of interest" description="Disordered" evidence="10">
    <location>
        <begin position="472"/>
        <end position="506"/>
    </location>
</feature>
<evidence type="ECO:0000256" key="8">
    <source>
        <dbReference type="ARBA" id="ARBA00048117"/>
    </source>
</evidence>
<dbReference type="InterPro" id="IPR011990">
    <property type="entry name" value="TPR-like_helical_dom_sf"/>
</dbReference>
<feature type="coiled-coil region" evidence="9">
    <location>
        <begin position="686"/>
        <end position="748"/>
    </location>
</feature>
<dbReference type="SUPFAM" id="SSF53067">
    <property type="entry name" value="Actin-like ATPase domain"/>
    <property type="match status" value="1"/>
</dbReference>
<dbReference type="SUPFAM" id="SSF48452">
    <property type="entry name" value="TPR-like"/>
    <property type="match status" value="1"/>
</dbReference>
<keyword evidence="3" id="KW-0808">Transferase</keyword>
<dbReference type="GO" id="GO:0061711">
    <property type="term" value="F:tRNA N(6)-L-threonylcarbamoyladenine synthase activity"/>
    <property type="evidence" value="ECO:0007669"/>
    <property type="project" value="UniProtKB-EC"/>
</dbReference>
<evidence type="ECO:0000313" key="13">
    <source>
        <dbReference type="Proteomes" id="UP000285060"/>
    </source>
</evidence>
<keyword evidence="9" id="KW-0175">Coiled coil</keyword>
<dbReference type="PROSITE" id="PS50096">
    <property type="entry name" value="IQ"/>
    <property type="match status" value="5"/>
</dbReference>
<dbReference type="Proteomes" id="UP000285060">
    <property type="component" value="Unassembled WGS sequence"/>
</dbReference>
<dbReference type="GO" id="GO:0005737">
    <property type="term" value="C:cytoplasm"/>
    <property type="evidence" value="ECO:0007669"/>
    <property type="project" value="TreeGrafter"/>
</dbReference>
<keyword evidence="13" id="KW-1185">Reference proteome</keyword>
<evidence type="ECO:0000256" key="7">
    <source>
        <dbReference type="ARBA" id="ARBA00023315"/>
    </source>
</evidence>
<dbReference type="PANTHER" id="PTHR11735:SF14">
    <property type="entry name" value="TRNA N6-ADENOSINE THREONYLCARBAMOYLTRANSFERASE"/>
    <property type="match status" value="1"/>
</dbReference>
<dbReference type="GO" id="GO:0046872">
    <property type="term" value="F:metal ion binding"/>
    <property type="evidence" value="ECO:0007669"/>
    <property type="project" value="UniProtKB-KW"/>
</dbReference>
<sequence length="1713" mass="189355">MSGGDTNGAVYALGIEGSANKLGVGVLILHADGSCKILSNPRKTYIPPPGQGFLPRETAWHHQVHFAPLVRLALTQAKIKPSQIHCICYTKGPGMGAPLRSAAVGARMLSLLWKKPLVAVNHCVGHIEMGRAVTKSDDPVVLYVSGGNTQVISYSTQKYRIFGETIDIAVGNCLDRFGPSMNASDSNASLLEMVHDMAIRLKQKKMDVEAIGCLEQALWLRWRLLGPQNVDVRKSLQEVVTLYNQHAMAVLGANDVDNCLDLLKKADQLASSDKFTFTESLRILTYNNLGCCYRRYVRSRRSRRHRQSRLGKLPKALKYLHAAAAIGAETTHVHNLSITFLNLCAIESQLGHHEAALEHAQSAILHAQDELVVDKVDVDDRLDVLDATTEEEKIVGLAIAYHNMAVELEHNQKADASLQVKQKHAAGWRGRAPGNDDDDMVEVFEDGDGDDDDVLQVFDHVATQRVDVRRPGRPIQPAKLHAKPNSTQPREQARADAPNEMTMSPVPSERVSHLAYIKQLKHSVDPNVPPTNCLDITRRRKLALELERVQRVAALRLQALCRGHIVRTRTAAAHRDRLRSKELEAARLVQAKIRGGDRQSCLMKTRIELELARIHATAATRMQAVWRGANQRRHCQAQKGGVDGIPVAPLHTDSIPNRLVSTEGSSTECVDFTMDKARVAWERRRLLDATMERERLRQEANRLELARKHMEEATQVETKRLAVEAAKLEAEKRRLEQLADRLRLDEVRQADARRQIEDAATAENAVMKQRQVEFERANEEGRLSQAASVNAEANRRIVIEHVRQAAKQLDERAQREEAQRREDEANTAARFKDERLDAIAQTDEQMRDHEAAKIAVEVLTLSQASNPERLREIEAAQQMEAERPELEGLAKANAAARQAELEKPRQNDAAEALRIRWIHEAADTERLEAATAERTQHAALADTEATKVAAEKETVRLEDLANTGLIARQGADTEAKNESIQLDNEADDERTRLSKAAEVDRRQKELDKELQDKARAEADLVAAQTKEVRDMAAGVIQARASVMALVARKLSRKYILQLHLNIEMNRALTIEMERIKSAVTIQQHARGMLCRKHLSSMSATQPPTQLLDNSTSNKSISPTYSQASFDSHKSTTLEPQYLDTQGPSCQEEDPTHTTTILEAPELQEPLTHAPVDTLQLHVQVVAATAIQAIVRGHQSRLLVLAIRAGMDGAAGKIQRAVVRHQLCKRAADARPQPSTSTAYIARPPDTMACFPTGPTDASNDRRYEEHAAAVQKLAASVIQGAVLTKTNCRMILTSLAAVRDGTSRRDSKLERAMAHRLAEACGDTIKRCWIDTDEQDMAKRLGAVTWTVLDLSRQNARELEMAKRLAHACVEKCVERHESQLHQAMAARLAGACWGAVRAKAIRRARHAPSLGHQQVDHARNSDKTHRDIVVASQGGIVDSRGSMEHPSNYADIAHGMAIDSMAATKADATVKLKAEAPLRADAPPKSTSEVDPVASMVRGMAATCIQAALKGYTTRRHYLALKEYMAASASDPSTRPSENAPDPSQDPLQETHRDTLHDVTVQHVAATYIQAAIKRYLIHDEARHDVDSAGGSLGDVLAATPATLAKYSVFVGALSTAPPPNDLDARALIALDLTFESFLEAFESAYDDISVAAAADALRVLAHNEPKWKTKAALEQVAGLIEPKVHDRDLWTDEVNGCCMWLLHEWLGAVDE</sequence>
<dbReference type="Gene3D" id="3.30.420.40">
    <property type="match status" value="2"/>
</dbReference>